<protein>
    <recommendedName>
        <fullName evidence="3">Cytochrome c domain-containing protein</fullName>
    </recommendedName>
</protein>
<evidence type="ECO:0008006" key="3">
    <source>
        <dbReference type="Google" id="ProtNLM"/>
    </source>
</evidence>
<evidence type="ECO:0000313" key="1">
    <source>
        <dbReference type="EMBL" id="PPQ30480.1"/>
    </source>
</evidence>
<dbReference type="AlphaFoldDB" id="A0A2S6N793"/>
<keyword evidence="2" id="KW-1185">Reference proteome</keyword>
<sequence length="142" mass="15430">MEGRLKANFNTSHYMGGGQCFGPFMTRNLTPDHNGLPEGLTEAEFITALRTGEDFYCEKAPSDPICALGPETPVLQVMPWPTYHNMKDTDLRATYAYLKALPRASACNTVANGCPGFSGDAAKQSTYAYQNTEDCPNPAAPQ</sequence>
<dbReference type="EMBL" id="NHRY01000211">
    <property type="protein sequence ID" value="PPQ30480.1"/>
    <property type="molecule type" value="Genomic_DNA"/>
</dbReference>
<organism evidence="1 2">
    <name type="scientific">Rhodopila globiformis</name>
    <name type="common">Rhodopseudomonas globiformis</name>
    <dbReference type="NCBI Taxonomy" id="1071"/>
    <lineage>
        <taxon>Bacteria</taxon>
        <taxon>Pseudomonadati</taxon>
        <taxon>Pseudomonadota</taxon>
        <taxon>Alphaproteobacteria</taxon>
        <taxon>Acetobacterales</taxon>
        <taxon>Acetobacteraceae</taxon>
        <taxon>Rhodopila</taxon>
    </lineage>
</organism>
<name>A0A2S6N793_RHOGL</name>
<accession>A0A2S6N793</accession>
<dbReference type="Proteomes" id="UP000239724">
    <property type="component" value="Unassembled WGS sequence"/>
</dbReference>
<evidence type="ECO:0000313" key="2">
    <source>
        <dbReference type="Proteomes" id="UP000239724"/>
    </source>
</evidence>
<gene>
    <name evidence="1" type="ORF">CCS01_19185</name>
</gene>
<reference evidence="1 2" key="1">
    <citation type="journal article" date="2018" name="Arch. Microbiol.">
        <title>New insights into the metabolic potential of the phototrophic purple bacterium Rhodopila globiformis DSM 161(T) from its draft genome sequence and evidence for a vanadium-dependent nitrogenase.</title>
        <authorList>
            <person name="Imhoff J.F."/>
            <person name="Rahn T."/>
            <person name="Kunzel S."/>
            <person name="Neulinger S.C."/>
        </authorList>
    </citation>
    <scope>NUCLEOTIDE SEQUENCE [LARGE SCALE GENOMIC DNA]</scope>
    <source>
        <strain evidence="1 2">DSM 161</strain>
    </source>
</reference>
<comment type="caution">
    <text evidence="1">The sequence shown here is derived from an EMBL/GenBank/DDBJ whole genome shotgun (WGS) entry which is preliminary data.</text>
</comment>
<proteinExistence type="predicted"/>